<dbReference type="GO" id="GO:0006780">
    <property type="term" value="P:uroporphyrinogen III biosynthetic process"/>
    <property type="evidence" value="ECO:0007669"/>
    <property type="project" value="InterPro"/>
</dbReference>
<dbReference type="PANTHER" id="PTHR12390:SF0">
    <property type="entry name" value="UROPORPHYRINOGEN-III SYNTHASE"/>
    <property type="match status" value="1"/>
</dbReference>
<gene>
    <name evidence="2" type="ORF">B0H63DRAFT_471465</name>
</gene>
<reference evidence="2" key="1">
    <citation type="journal article" date="2023" name="Mol. Phylogenet. Evol.">
        <title>Genome-scale phylogeny and comparative genomics of the fungal order Sordariales.</title>
        <authorList>
            <person name="Hensen N."/>
            <person name="Bonometti L."/>
            <person name="Westerberg I."/>
            <person name="Brannstrom I.O."/>
            <person name="Guillou S."/>
            <person name="Cros-Aarteil S."/>
            <person name="Calhoun S."/>
            <person name="Haridas S."/>
            <person name="Kuo A."/>
            <person name="Mondo S."/>
            <person name="Pangilinan J."/>
            <person name="Riley R."/>
            <person name="LaButti K."/>
            <person name="Andreopoulos B."/>
            <person name="Lipzen A."/>
            <person name="Chen C."/>
            <person name="Yan M."/>
            <person name="Daum C."/>
            <person name="Ng V."/>
            <person name="Clum A."/>
            <person name="Steindorff A."/>
            <person name="Ohm R.A."/>
            <person name="Martin F."/>
            <person name="Silar P."/>
            <person name="Natvig D.O."/>
            <person name="Lalanne C."/>
            <person name="Gautier V."/>
            <person name="Ament-Velasquez S.L."/>
            <person name="Kruys A."/>
            <person name="Hutchinson M.I."/>
            <person name="Powell A.J."/>
            <person name="Barry K."/>
            <person name="Miller A.N."/>
            <person name="Grigoriev I.V."/>
            <person name="Debuchy R."/>
            <person name="Gladieux P."/>
            <person name="Hiltunen Thoren M."/>
            <person name="Johannesson H."/>
        </authorList>
    </citation>
    <scope>NUCLEOTIDE SEQUENCE</scope>
    <source>
        <strain evidence="2">CBS 232.78</strain>
    </source>
</reference>
<dbReference type="FunFam" id="3.40.50.10090:FF:000011">
    <property type="entry name" value="Uroporphyrinogen-III synthase (UroS), putative"/>
    <property type="match status" value="1"/>
</dbReference>
<dbReference type="InterPro" id="IPR039793">
    <property type="entry name" value="UROS/Hem4"/>
</dbReference>
<name>A0AAE0TZ42_9PEZI</name>
<reference evidence="2" key="2">
    <citation type="submission" date="2023-06" db="EMBL/GenBank/DDBJ databases">
        <authorList>
            <consortium name="Lawrence Berkeley National Laboratory"/>
            <person name="Haridas S."/>
            <person name="Hensen N."/>
            <person name="Bonometti L."/>
            <person name="Westerberg I."/>
            <person name="Brannstrom I.O."/>
            <person name="Guillou S."/>
            <person name="Cros-Aarteil S."/>
            <person name="Calhoun S."/>
            <person name="Kuo A."/>
            <person name="Mondo S."/>
            <person name="Pangilinan J."/>
            <person name="Riley R."/>
            <person name="LaButti K."/>
            <person name="Andreopoulos B."/>
            <person name="Lipzen A."/>
            <person name="Chen C."/>
            <person name="Yanf M."/>
            <person name="Daum C."/>
            <person name="Ng V."/>
            <person name="Clum A."/>
            <person name="Steindorff A."/>
            <person name="Ohm R."/>
            <person name="Martin F."/>
            <person name="Silar P."/>
            <person name="Natvig D."/>
            <person name="Lalanne C."/>
            <person name="Gautier V."/>
            <person name="Ament-velasquez S.L."/>
            <person name="Kruys A."/>
            <person name="Hutchinson M.I."/>
            <person name="Powell A.J."/>
            <person name="Barry K."/>
            <person name="Miller A.N."/>
            <person name="Grigoriev I.V."/>
            <person name="Debuchy R."/>
            <person name="Gladieux P."/>
            <person name="Thoren M.H."/>
            <person name="Johannesson H."/>
        </authorList>
    </citation>
    <scope>NUCLEOTIDE SEQUENCE</scope>
    <source>
        <strain evidence="2">CBS 232.78</strain>
    </source>
</reference>
<proteinExistence type="predicted"/>
<dbReference type="InterPro" id="IPR036108">
    <property type="entry name" value="4pyrrol_syn_uPrphyn_synt_sf"/>
</dbReference>
<dbReference type="EMBL" id="JAULSW010000004">
    <property type="protein sequence ID" value="KAK3384760.1"/>
    <property type="molecule type" value="Genomic_DNA"/>
</dbReference>
<dbReference type="Pfam" id="PF02602">
    <property type="entry name" value="HEM4"/>
    <property type="match status" value="1"/>
</dbReference>
<comment type="caution">
    <text evidence="2">The sequence shown here is derived from an EMBL/GenBank/DDBJ whole genome shotgun (WGS) entry which is preliminary data.</text>
</comment>
<evidence type="ECO:0000313" key="3">
    <source>
        <dbReference type="Proteomes" id="UP001285441"/>
    </source>
</evidence>
<feature type="domain" description="Tetrapyrrole biosynthesis uroporphyrinogen III synthase" evidence="1">
    <location>
        <begin position="32"/>
        <end position="288"/>
    </location>
</feature>
<organism evidence="2 3">
    <name type="scientific">Podospora didyma</name>
    <dbReference type="NCBI Taxonomy" id="330526"/>
    <lineage>
        <taxon>Eukaryota</taxon>
        <taxon>Fungi</taxon>
        <taxon>Dikarya</taxon>
        <taxon>Ascomycota</taxon>
        <taxon>Pezizomycotina</taxon>
        <taxon>Sordariomycetes</taxon>
        <taxon>Sordariomycetidae</taxon>
        <taxon>Sordariales</taxon>
        <taxon>Podosporaceae</taxon>
        <taxon>Podospora</taxon>
    </lineage>
</organism>
<keyword evidence="3" id="KW-1185">Reference proteome</keyword>
<dbReference type="CDD" id="cd06578">
    <property type="entry name" value="HemD"/>
    <property type="match status" value="1"/>
</dbReference>
<protein>
    <submittedName>
        <fullName evidence="2">Tetrapyrrole biosynthesis, uroporphyrinogen III synthase</fullName>
    </submittedName>
</protein>
<evidence type="ECO:0000313" key="2">
    <source>
        <dbReference type="EMBL" id="KAK3384760.1"/>
    </source>
</evidence>
<dbReference type="PANTHER" id="PTHR12390">
    <property type="entry name" value="UROPORPHYRINOGEN III SYNTHASE"/>
    <property type="match status" value="1"/>
</dbReference>
<dbReference type="GO" id="GO:0004852">
    <property type="term" value="F:uroporphyrinogen-III synthase activity"/>
    <property type="evidence" value="ECO:0007669"/>
    <property type="project" value="InterPro"/>
</dbReference>
<dbReference type="Proteomes" id="UP001285441">
    <property type="component" value="Unassembled WGS sequence"/>
</dbReference>
<dbReference type="Gene3D" id="3.40.50.10090">
    <property type="match status" value="2"/>
</dbReference>
<dbReference type="AlphaFoldDB" id="A0AAE0TZ42"/>
<dbReference type="GO" id="GO:0005829">
    <property type="term" value="C:cytosol"/>
    <property type="evidence" value="ECO:0007669"/>
    <property type="project" value="TreeGrafter"/>
</dbReference>
<dbReference type="InterPro" id="IPR003754">
    <property type="entry name" value="4pyrrol_synth_uPrphyn_synth"/>
</dbReference>
<sequence>MPPKTPVVLLKTRSTPGDAYEELFRIPADGLEFEPTFVPVLEHRFDKSGMARFRSLLQQKSISKAQNSAYGGLIFTSQRSVEVFTNLVEEGRGGNEGWPHLQDVPVYSVGPATTRALKAIPQLPPLRVFGEHTGNGESLAQFILEHYGEWYQDRVCKPPMLFLVGDQRRDIIPRVLMGADLSPERKIQVDEIVVYGTGEMASFQDEFEQLLHKTKDQPMRWVVVFSPSGCDSMLSVLGLLDETNGKARPKPLRRSTFIATIGPTTRDYLLQKFGFEPDVCAEQPSPGGVRQGITRFSKLRSE</sequence>
<accession>A0AAE0TZ42</accession>
<dbReference type="SUPFAM" id="SSF69618">
    <property type="entry name" value="HemD-like"/>
    <property type="match status" value="1"/>
</dbReference>
<evidence type="ECO:0000259" key="1">
    <source>
        <dbReference type="Pfam" id="PF02602"/>
    </source>
</evidence>